<protein>
    <submittedName>
        <fullName evidence="7">LysE family translocator</fullName>
    </submittedName>
</protein>
<keyword evidence="2" id="KW-1003">Cell membrane</keyword>
<reference evidence="7 8" key="1">
    <citation type="submission" date="2024-09" db="EMBL/GenBank/DDBJ databases">
        <authorList>
            <person name="Sun Q."/>
            <person name="Mori K."/>
        </authorList>
    </citation>
    <scope>NUCLEOTIDE SEQUENCE [LARGE SCALE GENOMIC DNA]</scope>
    <source>
        <strain evidence="7 8">CGMCC 1.15906</strain>
    </source>
</reference>
<dbReference type="RefSeq" id="WP_380046287.1">
    <property type="nucleotide sequence ID" value="NZ_JBHLTC010000012.1"/>
</dbReference>
<evidence type="ECO:0000313" key="8">
    <source>
        <dbReference type="Proteomes" id="UP001589890"/>
    </source>
</evidence>
<comment type="subcellular location">
    <subcellularLocation>
        <location evidence="1">Cell membrane</location>
        <topology evidence="1">Multi-pass membrane protein</topology>
    </subcellularLocation>
</comment>
<evidence type="ECO:0000256" key="2">
    <source>
        <dbReference type="ARBA" id="ARBA00022475"/>
    </source>
</evidence>
<evidence type="ECO:0000313" key="7">
    <source>
        <dbReference type="EMBL" id="MFC0624676.1"/>
    </source>
</evidence>
<evidence type="ECO:0000256" key="4">
    <source>
        <dbReference type="ARBA" id="ARBA00022989"/>
    </source>
</evidence>
<evidence type="ECO:0000256" key="5">
    <source>
        <dbReference type="ARBA" id="ARBA00023136"/>
    </source>
</evidence>
<dbReference type="PANTHER" id="PTHR30086">
    <property type="entry name" value="ARGININE EXPORTER PROTEIN ARGO"/>
    <property type="match status" value="1"/>
</dbReference>
<dbReference type="Proteomes" id="UP001589890">
    <property type="component" value="Unassembled WGS sequence"/>
</dbReference>
<proteinExistence type="predicted"/>
<feature type="transmembrane region" description="Helical" evidence="6">
    <location>
        <begin position="156"/>
        <end position="181"/>
    </location>
</feature>
<gene>
    <name evidence="7" type="ORF">ACFFGN_11430</name>
</gene>
<dbReference type="InterPro" id="IPR001123">
    <property type="entry name" value="LeuE-type"/>
</dbReference>
<accession>A0ABV6QJ55</accession>
<keyword evidence="5 6" id="KW-0472">Membrane</keyword>
<evidence type="ECO:0000256" key="1">
    <source>
        <dbReference type="ARBA" id="ARBA00004651"/>
    </source>
</evidence>
<comment type="caution">
    <text evidence="7">The sequence shown here is derived from an EMBL/GenBank/DDBJ whole genome shotgun (WGS) entry which is preliminary data.</text>
</comment>
<feature type="transmembrane region" description="Helical" evidence="6">
    <location>
        <begin position="77"/>
        <end position="94"/>
    </location>
</feature>
<name>A0ABV6QJ55_9ACTN</name>
<evidence type="ECO:0000256" key="6">
    <source>
        <dbReference type="SAM" id="Phobius"/>
    </source>
</evidence>
<dbReference type="EMBL" id="JBHLTC010000012">
    <property type="protein sequence ID" value="MFC0624676.1"/>
    <property type="molecule type" value="Genomic_DNA"/>
</dbReference>
<organism evidence="7 8">
    <name type="scientific">Kribbella deserti</name>
    <dbReference type="NCBI Taxonomy" id="1926257"/>
    <lineage>
        <taxon>Bacteria</taxon>
        <taxon>Bacillati</taxon>
        <taxon>Actinomycetota</taxon>
        <taxon>Actinomycetes</taxon>
        <taxon>Propionibacteriales</taxon>
        <taxon>Kribbellaceae</taxon>
        <taxon>Kribbella</taxon>
    </lineage>
</organism>
<keyword evidence="4 6" id="KW-1133">Transmembrane helix</keyword>
<evidence type="ECO:0000256" key="3">
    <source>
        <dbReference type="ARBA" id="ARBA00022692"/>
    </source>
</evidence>
<feature type="transmembrane region" description="Helical" evidence="6">
    <location>
        <begin position="39"/>
        <end position="65"/>
    </location>
</feature>
<dbReference type="PANTHER" id="PTHR30086:SF20">
    <property type="entry name" value="ARGININE EXPORTER PROTEIN ARGO-RELATED"/>
    <property type="match status" value="1"/>
</dbReference>
<dbReference type="Pfam" id="PF01810">
    <property type="entry name" value="LysE"/>
    <property type="match status" value="1"/>
</dbReference>
<sequence length="214" mass="22389">MNWLAPVGFGLAVLPLCLTPGVSFTLVTERVLGSGVRAGAGVIAGTSFGLLTHALLAGVGLSALVMRSATAFTVVKLLGALYLIVLGVRTIWAARPAATAAQAGDRSSGRCSLPWNNRGDFVQGYLGNVLNPKAAAVYLTLAPQFLVRDHPLLPQIMLLCAAHVIVAASWLLIWAGVVHMSRRAFRTPTLRTAMSRISGLVLVALGVRTAVAAR</sequence>
<keyword evidence="3 6" id="KW-0812">Transmembrane</keyword>
<keyword evidence="8" id="KW-1185">Reference proteome</keyword>